<evidence type="ECO:0000256" key="1">
    <source>
        <dbReference type="SAM" id="MobiDB-lite"/>
    </source>
</evidence>
<gene>
    <name evidence="2" type="ORF">AVDCRST_MAG59-4422</name>
</gene>
<reference evidence="2" key="1">
    <citation type="submission" date="2020-02" db="EMBL/GenBank/DDBJ databases">
        <authorList>
            <person name="Meier V. D."/>
        </authorList>
    </citation>
    <scope>NUCLEOTIDE SEQUENCE</scope>
    <source>
        <strain evidence="2">AVDCRST_MAG59</strain>
    </source>
</reference>
<feature type="compositionally biased region" description="Basic residues" evidence="1">
    <location>
        <begin position="223"/>
        <end position="234"/>
    </location>
</feature>
<feature type="compositionally biased region" description="Basic and acidic residues" evidence="1">
    <location>
        <begin position="249"/>
        <end position="260"/>
    </location>
</feature>
<dbReference type="AlphaFoldDB" id="A0A6J4VFR9"/>
<accession>A0A6J4VFR9</accession>
<feature type="compositionally biased region" description="Low complexity" evidence="1">
    <location>
        <begin position="235"/>
        <end position="245"/>
    </location>
</feature>
<name>A0A6J4VFR9_9BACT</name>
<protein>
    <submittedName>
        <fullName evidence="2">Uncharacterized protein</fullName>
    </submittedName>
</protein>
<sequence>GDANPAASHPLSGPGTRRLGRLHAAPPVPGRPGLADLRRAAGTLGLQPAPGRGVPHRRLQPLHAPSRGVPRDRRRWADDGRPDGRHRPLRRRRGDDGGGGRRQPDLHGRRGAGNHPDAADRGGGRRRKRPRRRRPPAAATGDDPGQPERDPGGPARLQRRQTGQRRVGLPRLLGARLPAPGADPGLGAGARLRRLRPPPPADGLRAGGLRHRQQPAGGLPLRRPGRHGPGRHLRAVGALGRAGRAPDPGPHRLQLEDGRRPLPAAVDRGRGRRRHLDPRRPGQVRRHDRRRPPADGAGQRANRREHPRGGPDDRPGRAHPGPAHRLRLDRGV</sequence>
<feature type="compositionally biased region" description="Basic and acidic residues" evidence="1">
    <location>
        <begin position="93"/>
        <end position="108"/>
    </location>
</feature>
<feature type="region of interest" description="Disordered" evidence="1">
    <location>
        <begin position="1"/>
        <end position="332"/>
    </location>
</feature>
<feature type="compositionally biased region" description="Basic and acidic residues" evidence="1">
    <location>
        <begin position="302"/>
        <end position="316"/>
    </location>
</feature>
<feature type="non-terminal residue" evidence="2">
    <location>
        <position position="332"/>
    </location>
</feature>
<evidence type="ECO:0000313" key="2">
    <source>
        <dbReference type="EMBL" id="CAA9578131.1"/>
    </source>
</evidence>
<feature type="compositionally biased region" description="Basic residues" evidence="1">
    <location>
        <begin position="270"/>
        <end position="290"/>
    </location>
</feature>
<feature type="non-terminal residue" evidence="2">
    <location>
        <position position="1"/>
    </location>
</feature>
<feature type="compositionally biased region" description="Basic residues" evidence="1">
    <location>
        <begin position="124"/>
        <end position="135"/>
    </location>
</feature>
<feature type="compositionally biased region" description="Basic and acidic residues" evidence="1">
    <location>
        <begin position="69"/>
        <end position="86"/>
    </location>
</feature>
<feature type="compositionally biased region" description="Low complexity" evidence="1">
    <location>
        <begin position="169"/>
        <end position="185"/>
    </location>
</feature>
<proteinExistence type="predicted"/>
<organism evidence="2">
    <name type="scientific">uncultured Thermomicrobiales bacterium</name>
    <dbReference type="NCBI Taxonomy" id="1645740"/>
    <lineage>
        <taxon>Bacteria</taxon>
        <taxon>Pseudomonadati</taxon>
        <taxon>Thermomicrobiota</taxon>
        <taxon>Thermomicrobia</taxon>
        <taxon>Thermomicrobiales</taxon>
        <taxon>environmental samples</taxon>
    </lineage>
</organism>
<dbReference type="EMBL" id="CADCWF010000320">
    <property type="protein sequence ID" value="CAA9578131.1"/>
    <property type="molecule type" value="Genomic_DNA"/>
</dbReference>